<reference evidence="17" key="1">
    <citation type="submission" date="2014-07" db="EMBL/GenBank/DDBJ databases">
        <authorList>
            <person name="Wibberg D."/>
        </authorList>
    </citation>
    <scope>NUCLEOTIDE SEQUENCE [LARGE SCALE GENOMIC DNA]</scope>
    <source>
        <strain evidence="17">DG5</strain>
    </source>
</reference>
<proteinExistence type="inferred from homology"/>
<dbReference type="EC" id="2.5.1.6" evidence="10"/>
<keyword evidence="6 10" id="KW-0547">Nucleotide-binding</keyword>
<evidence type="ECO:0000256" key="2">
    <source>
        <dbReference type="ARBA" id="ARBA00009685"/>
    </source>
</evidence>
<evidence type="ECO:0000256" key="8">
    <source>
        <dbReference type="ARBA" id="ARBA00022842"/>
    </source>
</evidence>
<dbReference type="PIRSF" id="PIRSF000497">
    <property type="entry name" value="MAT"/>
    <property type="match status" value="1"/>
</dbReference>
<comment type="similarity">
    <text evidence="2 10 12">Belongs to the AdoMet synthase family.</text>
</comment>
<dbReference type="InterPro" id="IPR022636">
    <property type="entry name" value="S-AdoMet_synthetase_sfam"/>
</dbReference>
<feature type="binding site" evidence="10">
    <location>
        <position position="248"/>
    </location>
    <ligand>
        <name>ATP</name>
        <dbReference type="ChEBI" id="CHEBI:30616"/>
        <note>ligand shared between two neighboring subunits</note>
    </ligand>
</feature>
<protein>
    <recommendedName>
        <fullName evidence="10">S-adenosylmethionine synthase</fullName>
        <shortName evidence="10">AdoMet synthase</shortName>
        <ecNumber evidence="10">2.5.1.6</ecNumber>
    </recommendedName>
    <alternativeName>
        <fullName evidence="10">MAT</fullName>
    </alternativeName>
    <alternativeName>
        <fullName evidence="10">Methionine adenosyltransferase</fullName>
    </alternativeName>
</protein>
<dbReference type="GO" id="GO:0004478">
    <property type="term" value="F:methionine adenosyltransferase activity"/>
    <property type="evidence" value="ECO:0007669"/>
    <property type="project" value="UniProtKB-UniRule"/>
</dbReference>
<keyword evidence="8 10" id="KW-0460">Magnesium</keyword>
<dbReference type="InterPro" id="IPR022630">
    <property type="entry name" value="S-AdoMet_synt_C"/>
</dbReference>
<accession>A0A078KLY1</accession>
<evidence type="ECO:0000256" key="11">
    <source>
        <dbReference type="RuleBase" id="RU000542"/>
    </source>
</evidence>
<keyword evidence="7 10" id="KW-0067">ATP-binding</keyword>
<comment type="function">
    <text evidence="10">Catalyzes the formation of S-adenosylmethionine (AdoMet) from methionine and ATP. The overall synthetic reaction is composed of two sequential steps, AdoMet formation and the subsequent tripolyphosphate hydrolysis which occurs prior to release of AdoMet from the enzyme.</text>
</comment>
<evidence type="ECO:0000256" key="1">
    <source>
        <dbReference type="ARBA" id="ARBA00005224"/>
    </source>
</evidence>
<keyword evidence="4 10" id="KW-0808">Transferase</keyword>
<evidence type="ECO:0000256" key="4">
    <source>
        <dbReference type="ARBA" id="ARBA00022679"/>
    </source>
</evidence>
<comment type="catalytic activity">
    <reaction evidence="10">
        <text>L-methionine + ATP + H2O = S-adenosyl-L-methionine + phosphate + diphosphate</text>
        <dbReference type="Rhea" id="RHEA:21080"/>
        <dbReference type="ChEBI" id="CHEBI:15377"/>
        <dbReference type="ChEBI" id="CHEBI:30616"/>
        <dbReference type="ChEBI" id="CHEBI:33019"/>
        <dbReference type="ChEBI" id="CHEBI:43474"/>
        <dbReference type="ChEBI" id="CHEBI:57844"/>
        <dbReference type="ChEBI" id="CHEBI:59789"/>
        <dbReference type="EC" id="2.5.1.6"/>
    </reaction>
</comment>
<evidence type="ECO:0000256" key="3">
    <source>
        <dbReference type="ARBA" id="ARBA00022563"/>
    </source>
</evidence>
<evidence type="ECO:0000259" key="15">
    <source>
        <dbReference type="Pfam" id="PF02773"/>
    </source>
</evidence>
<dbReference type="InterPro" id="IPR002133">
    <property type="entry name" value="S-AdoMet_synthetase"/>
</dbReference>
<evidence type="ECO:0000256" key="6">
    <source>
        <dbReference type="ARBA" id="ARBA00022741"/>
    </source>
</evidence>
<dbReference type="GO" id="GO:0006730">
    <property type="term" value="P:one-carbon metabolic process"/>
    <property type="evidence" value="ECO:0007669"/>
    <property type="project" value="UniProtKB-KW"/>
</dbReference>
<feature type="domain" description="S-adenosylmethionine synthetase central" evidence="14">
    <location>
        <begin position="124"/>
        <end position="240"/>
    </location>
</feature>
<dbReference type="Pfam" id="PF02772">
    <property type="entry name" value="S-AdoMet_synt_M"/>
    <property type="match status" value="1"/>
</dbReference>
<dbReference type="HAMAP" id="MF_00086">
    <property type="entry name" value="S_AdoMet_synth1"/>
    <property type="match status" value="1"/>
</dbReference>
<dbReference type="InterPro" id="IPR022631">
    <property type="entry name" value="ADOMET_SYNTHASE_CS"/>
</dbReference>
<comment type="pathway">
    <text evidence="1 10">Amino-acid biosynthesis; S-adenosyl-L-methionine biosynthesis; S-adenosyl-L-methionine from L-methionine: step 1/1.</text>
</comment>
<feature type="binding site" description="in other chain" evidence="10">
    <location>
        <begin position="239"/>
        <end position="240"/>
    </location>
    <ligand>
        <name>ATP</name>
        <dbReference type="ChEBI" id="CHEBI:30616"/>
        <note>ligand shared between two neighboring subunits</note>
    </ligand>
</feature>
<feature type="domain" description="S-adenosylmethionine synthetase C-terminal" evidence="15">
    <location>
        <begin position="242"/>
        <end position="381"/>
    </location>
</feature>
<dbReference type="PROSITE" id="PS00376">
    <property type="entry name" value="ADOMET_SYNTHASE_1"/>
    <property type="match status" value="1"/>
</dbReference>
<dbReference type="Proteomes" id="UP000032431">
    <property type="component" value="Chromosome I"/>
</dbReference>
<feature type="binding site" description="in other chain" evidence="10">
    <location>
        <position position="56"/>
    </location>
    <ligand>
        <name>L-methionine</name>
        <dbReference type="ChEBI" id="CHEBI:57844"/>
        <note>ligand shared between two neighboring subunits</note>
    </ligand>
</feature>
<evidence type="ECO:0000256" key="12">
    <source>
        <dbReference type="RuleBase" id="RU004462"/>
    </source>
</evidence>
<feature type="binding site" description="in other chain" evidence="10">
    <location>
        <position position="15"/>
    </location>
    <ligand>
        <name>ATP</name>
        <dbReference type="ChEBI" id="CHEBI:30616"/>
        <note>ligand shared between two neighboring subunits</note>
    </ligand>
</feature>
<feature type="domain" description="S-adenosylmethionine synthetase N-terminal" evidence="13">
    <location>
        <begin position="4"/>
        <end position="100"/>
    </location>
</feature>
<evidence type="ECO:0000313" key="17">
    <source>
        <dbReference type="Proteomes" id="UP000032431"/>
    </source>
</evidence>
<evidence type="ECO:0000259" key="13">
    <source>
        <dbReference type="Pfam" id="PF00438"/>
    </source>
</evidence>
<sequence length="393" mass="42761">MGRYLFTSESVTEGHPDKVCDQISDAVLDEIIKADPQARVACETVTNTGLVLVTGEITTNCYVDIQKIARNTIKEIGYTDAKYGFDSENCAVLTAIEEQSSDIAMGVDKSYEAKDGQADDADAIGAGDQGMMFGFACTETPELMPLPISLAHKLAYRLAQVRKSKILPYLRPDGKTQVTVEYEDGRPIRVDTIVISAQHDPEATLAQIKSDLIENVVKPIIPANLLDNKTRYFINPTGRFVLGGPAADSGLTGRKIIVDTYGGYARHGGGAFSGKDPTKVDRSAAYAARYVAKNIVAAGLADKCEVEIAYAIGVAHPVSISVDTFGTNKIDESKIVKLINENFDLRPAAIIRKFDLRRPIYKQLAAYGHMGREDLGVNWEKTDMADILKKAAF</sequence>
<comment type="cofactor">
    <cofactor evidence="10">
        <name>Mg(2+)</name>
        <dbReference type="ChEBI" id="CHEBI:18420"/>
    </cofactor>
    <text evidence="10">Binds 2 divalent ions per subunit.</text>
</comment>
<feature type="binding site" evidence="10">
    <location>
        <position position="271"/>
    </location>
    <ligand>
        <name>ATP</name>
        <dbReference type="ChEBI" id="CHEBI:30616"/>
        <note>ligand shared between two neighboring subunits</note>
    </ligand>
</feature>
<dbReference type="AlphaFoldDB" id="A0A078KLY1"/>
<name>A0A078KLY1_9FIRM</name>
<dbReference type="GO" id="GO:0006556">
    <property type="term" value="P:S-adenosylmethionine biosynthetic process"/>
    <property type="evidence" value="ECO:0007669"/>
    <property type="project" value="UniProtKB-UniRule"/>
</dbReference>
<dbReference type="UniPathway" id="UPA00315">
    <property type="reaction ID" value="UER00080"/>
</dbReference>
<evidence type="ECO:0000256" key="9">
    <source>
        <dbReference type="ARBA" id="ARBA00022958"/>
    </source>
</evidence>
<dbReference type="STRING" id="29343.CCDG5_0300"/>
<keyword evidence="9 10" id="KW-0630">Potassium</keyword>
<dbReference type="PANTHER" id="PTHR11964">
    <property type="entry name" value="S-ADENOSYLMETHIONINE SYNTHETASE"/>
    <property type="match status" value="1"/>
</dbReference>
<dbReference type="InterPro" id="IPR022628">
    <property type="entry name" value="S-AdoMet_synt_N"/>
</dbReference>
<feature type="binding site" description="in other chain" evidence="10">
    <location>
        <begin position="254"/>
        <end position="255"/>
    </location>
    <ligand>
        <name>ATP</name>
        <dbReference type="ChEBI" id="CHEBI:30616"/>
        <note>ligand shared between two neighboring subunits</note>
    </ligand>
</feature>
<dbReference type="Pfam" id="PF00438">
    <property type="entry name" value="S-AdoMet_synt_N"/>
    <property type="match status" value="1"/>
</dbReference>
<evidence type="ECO:0000256" key="10">
    <source>
        <dbReference type="HAMAP-Rule" id="MF_00086"/>
    </source>
</evidence>
<evidence type="ECO:0000256" key="5">
    <source>
        <dbReference type="ARBA" id="ARBA00022723"/>
    </source>
</evidence>
<feature type="binding site" description="in other chain" evidence="10">
    <location>
        <position position="99"/>
    </location>
    <ligand>
        <name>L-methionine</name>
        <dbReference type="ChEBI" id="CHEBI:57844"/>
        <note>ligand shared between two neighboring subunits</note>
    </ligand>
</feature>
<comment type="subunit">
    <text evidence="10">Homotetramer; dimer of dimers.</text>
</comment>
<feature type="binding site" description="in other chain" evidence="10">
    <location>
        <begin position="173"/>
        <end position="175"/>
    </location>
    <ligand>
        <name>ATP</name>
        <dbReference type="ChEBI" id="CHEBI:30616"/>
        <note>ligand shared between two neighboring subunits</note>
    </ligand>
</feature>
<evidence type="ECO:0000256" key="7">
    <source>
        <dbReference type="ARBA" id="ARBA00022840"/>
    </source>
</evidence>
<dbReference type="GO" id="GO:0000287">
    <property type="term" value="F:magnesium ion binding"/>
    <property type="evidence" value="ECO:0007669"/>
    <property type="project" value="UniProtKB-UniRule"/>
</dbReference>
<evidence type="ECO:0000313" key="16">
    <source>
        <dbReference type="EMBL" id="CDZ23443.1"/>
    </source>
</evidence>
<dbReference type="HOGENOM" id="CLU_041802_1_1_9"/>
<dbReference type="EMBL" id="LM995447">
    <property type="protein sequence ID" value="CDZ23443.1"/>
    <property type="molecule type" value="Genomic_DNA"/>
</dbReference>
<keyword evidence="3 10" id="KW-0554">One-carbon metabolism</keyword>
<dbReference type="PATRIC" id="fig|29343.3.peg.314"/>
<dbReference type="NCBIfam" id="TIGR01034">
    <property type="entry name" value="metK"/>
    <property type="match status" value="1"/>
</dbReference>
<dbReference type="SUPFAM" id="SSF55973">
    <property type="entry name" value="S-adenosylmethionine synthetase"/>
    <property type="match status" value="3"/>
</dbReference>
<gene>
    <name evidence="10 16" type="primary">metK</name>
    <name evidence="16" type="ORF">CCDG5_0300</name>
</gene>
<dbReference type="PROSITE" id="PS00377">
    <property type="entry name" value="ADOMET_SYNTHASE_2"/>
    <property type="match status" value="1"/>
</dbReference>
<feature type="binding site" evidence="10">
    <location>
        <position position="17"/>
    </location>
    <ligand>
        <name>Mg(2+)</name>
        <dbReference type="ChEBI" id="CHEBI:18420"/>
    </ligand>
</feature>
<comment type="subcellular location">
    <subcellularLocation>
        <location evidence="10 11">Cytoplasm</location>
    </subcellularLocation>
</comment>
<dbReference type="GO" id="GO:0005524">
    <property type="term" value="F:ATP binding"/>
    <property type="evidence" value="ECO:0007669"/>
    <property type="project" value="UniProtKB-UniRule"/>
</dbReference>
<comment type="cofactor">
    <cofactor evidence="10">
        <name>K(+)</name>
        <dbReference type="ChEBI" id="CHEBI:29103"/>
    </cofactor>
    <text evidence="10">Binds 1 potassium ion per subunit.</text>
</comment>
<dbReference type="CDD" id="cd18079">
    <property type="entry name" value="S-AdoMet_synt"/>
    <property type="match status" value="1"/>
</dbReference>
<feature type="binding site" evidence="10">
    <location>
        <position position="275"/>
    </location>
    <ligand>
        <name>ATP</name>
        <dbReference type="ChEBI" id="CHEBI:30616"/>
        <note>ligand shared between two neighboring subunits</note>
    </ligand>
</feature>
<dbReference type="Pfam" id="PF02773">
    <property type="entry name" value="S-AdoMet_synt_C"/>
    <property type="match status" value="1"/>
</dbReference>
<dbReference type="Gene3D" id="3.30.300.10">
    <property type="match status" value="3"/>
</dbReference>
<dbReference type="OrthoDB" id="9801686at2"/>
<dbReference type="InterPro" id="IPR022629">
    <property type="entry name" value="S-AdoMet_synt_central"/>
</dbReference>
<feature type="binding site" evidence="10">
    <location>
        <position position="248"/>
    </location>
    <ligand>
        <name>L-methionine</name>
        <dbReference type="ChEBI" id="CHEBI:57844"/>
        <note>ligand shared between two neighboring subunits</note>
    </ligand>
</feature>
<feature type="binding site" evidence="10">
    <location>
        <position position="43"/>
    </location>
    <ligand>
        <name>K(+)</name>
        <dbReference type="ChEBI" id="CHEBI:29103"/>
    </ligand>
</feature>
<dbReference type="FunFam" id="3.30.300.10:FF:000003">
    <property type="entry name" value="S-adenosylmethionine synthase"/>
    <property type="match status" value="1"/>
</dbReference>
<dbReference type="GO" id="GO:0005737">
    <property type="term" value="C:cytoplasm"/>
    <property type="evidence" value="ECO:0007669"/>
    <property type="project" value="UniProtKB-SubCell"/>
</dbReference>
<evidence type="ECO:0000259" key="14">
    <source>
        <dbReference type="Pfam" id="PF02772"/>
    </source>
</evidence>
<feature type="binding site" description="in other chain" evidence="10">
    <location>
        <position position="279"/>
    </location>
    <ligand>
        <name>L-methionine</name>
        <dbReference type="ChEBI" id="CHEBI:57844"/>
        <note>ligand shared between two neighboring subunits</note>
    </ligand>
</feature>
<feature type="region of interest" description="Flexible loop" evidence="10">
    <location>
        <begin position="99"/>
        <end position="109"/>
    </location>
</feature>
<dbReference type="KEGG" id="ccel:CCDG5_0300"/>
<keyword evidence="5 10" id="KW-0479">Metal-binding</keyword>
<organism evidence="16 17">
    <name type="scientific">[Clostridium] cellulosi</name>
    <dbReference type="NCBI Taxonomy" id="29343"/>
    <lineage>
        <taxon>Bacteria</taxon>
        <taxon>Bacillati</taxon>
        <taxon>Bacillota</taxon>
        <taxon>Clostridia</taxon>
        <taxon>Eubacteriales</taxon>
        <taxon>Oscillospiraceae</taxon>
        <taxon>Oscillospiraceae incertae sedis</taxon>
    </lineage>
</organism>
<keyword evidence="10" id="KW-0963">Cytoplasm</keyword>
<keyword evidence="17" id="KW-1185">Reference proteome</keyword>